<keyword evidence="9" id="KW-0408">Iron</keyword>
<dbReference type="InterPro" id="IPR017789">
    <property type="entry name" value="Frataxin"/>
</dbReference>
<evidence type="ECO:0000256" key="6">
    <source>
        <dbReference type="ARBA" id="ARBA00022496"/>
    </source>
</evidence>
<name>A0A640KHK5_LEITA</name>
<protein>
    <recommendedName>
        <fullName evidence="3">ferroxidase</fullName>
        <ecNumber evidence="3">1.16.3.1</ecNumber>
    </recommendedName>
</protein>
<evidence type="ECO:0000256" key="2">
    <source>
        <dbReference type="ARBA" id="ARBA00008183"/>
    </source>
</evidence>
<dbReference type="NCBIfam" id="TIGR03421">
    <property type="entry name" value="FeS_CyaY"/>
    <property type="match status" value="1"/>
</dbReference>
<keyword evidence="11" id="KW-0496">Mitochondrion</keyword>
<dbReference type="GO" id="GO:0006879">
    <property type="term" value="P:intracellular iron ion homeostasis"/>
    <property type="evidence" value="ECO:0007669"/>
    <property type="project" value="UniProtKB-KW"/>
</dbReference>
<dbReference type="PROSITE" id="PS50810">
    <property type="entry name" value="FRATAXIN_2"/>
    <property type="match status" value="1"/>
</dbReference>
<dbReference type="OrthoDB" id="1897642at2759"/>
<dbReference type="GO" id="GO:0006826">
    <property type="term" value="P:iron ion transport"/>
    <property type="evidence" value="ECO:0007669"/>
    <property type="project" value="UniProtKB-KW"/>
</dbReference>
<dbReference type="GO" id="GO:0004322">
    <property type="term" value="F:ferroxidase activity"/>
    <property type="evidence" value="ECO:0007669"/>
    <property type="project" value="UniProtKB-EC"/>
</dbReference>
<evidence type="ECO:0000313" key="13">
    <source>
        <dbReference type="EMBL" id="GET89200.1"/>
    </source>
</evidence>
<evidence type="ECO:0000256" key="3">
    <source>
        <dbReference type="ARBA" id="ARBA00013107"/>
    </source>
</evidence>
<gene>
    <name evidence="13" type="ORF">LtaPh_2511100</name>
</gene>
<dbReference type="PROSITE" id="PS01344">
    <property type="entry name" value="FRATAXIN_1"/>
    <property type="match status" value="1"/>
</dbReference>
<evidence type="ECO:0000256" key="4">
    <source>
        <dbReference type="ARBA" id="ARBA00022434"/>
    </source>
</evidence>
<comment type="similarity">
    <text evidence="2">Belongs to the frataxin family.</text>
</comment>
<comment type="caution">
    <text evidence="13">The sequence shown here is derived from an EMBL/GenBank/DDBJ whole genome shotgun (WGS) entry which is preliminary data.</text>
</comment>
<evidence type="ECO:0000313" key="14">
    <source>
        <dbReference type="Proteomes" id="UP000419144"/>
    </source>
</evidence>
<dbReference type="EMBL" id="BLBS01000034">
    <property type="protein sequence ID" value="GET89200.1"/>
    <property type="molecule type" value="Genomic_DNA"/>
</dbReference>
<keyword evidence="4" id="KW-0409">Iron storage</keyword>
<keyword evidence="7" id="KW-0809">Transit peptide</keyword>
<dbReference type="VEuPathDB" id="TriTrypDB:LtaPh_2511100"/>
<dbReference type="InterPro" id="IPR036524">
    <property type="entry name" value="Frataxin/CyaY_sf"/>
</dbReference>
<evidence type="ECO:0000256" key="1">
    <source>
        <dbReference type="ARBA" id="ARBA00004173"/>
    </source>
</evidence>
<keyword evidence="6" id="KW-0410">Iron transport</keyword>
<organism evidence="13 14">
    <name type="scientific">Leishmania tarentolae</name>
    <name type="common">Sauroleishmania tarentolae</name>
    <dbReference type="NCBI Taxonomy" id="5689"/>
    <lineage>
        <taxon>Eukaryota</taxon>
        <taxon>Discoba</taxon>
        <taxon>Euglenozoa</taxon>
        <taxon>Kinetoplastea</taxon>
        <taxon>Metakinetoplastina</taxon>
        <taxon>Trypanosomatida</taxon>
        <taxon>Trypanosomatidae</taxon>
        <taxon>Leishmaniinae</taxon>
        <taxon>Leishmania</taxon>
        <taxon>lizard Leishmania</taxon>
    </lineage>
</organism>
<comment type="subcellular location">
    <subcellularLocation>
        <location evidence="1">Mitochondrion</location>
    </subcellularLocation>
</comment>
<keyword evidence="8" id="KW-0560">Oxidoreductase</keyword>
<evidence type="ECO:0000256" key="9">
    <source>
        <dbReference type="ARBA" id="ARBA00023004"/>
    </source>
</evidence>
<dbReference type="NCBIfam" id="TIGR03422">
    <property type="entry name" value="mito_frataxin"/>
    <property type="match status" value="1"/>
</dbReference>
<comment type="catalytic activity">
    <reaction evidence="12">
        <text>4 Fe(2+) + O2 + 4 H(+) = 4 Fe(3+) + 2 H2O</text>
        <dbReference type="Rhea" id="RHEA:11148"/>
        <dbReference type="ChEBI" id="CHEBI:15377"/>
        <dbReference type="ChEBI" id="CHEBI:15378"/>
        <dbReference type="ChEBI" id="CHEBI:15379"/>
        <dbReference type="ChEBI" id="CHEBI:29033"/>
        <dbReference type="ChEBI" id="CHEBI:29034"/>
        <dbReference type="EC" id="1.16.3.1"/>
    </reaction>
</comment>
<dbReference type="GO" id="GO:0008198">
    <property type="term" value="F:ferrous iron binding"/>
    <property type="evidence" value="ECO:0007669"/>
    <property type="project" value="TreeGrafter"/>
</dbReference>
<dbReference type="GO" id="GO:0008199">
    <property type="term" value="F:ferric iron binding"/>
    <property type="evidence" value="ECO:0007669"/>
    <property type="project" value="InterPro"/>
</dbReference>
<proteinExistence type="inferred from homology"/>
<dbReference type="PANTHER" id="PTHR16821:SF2">
    <property type="entry name" value="FRATAXIN, MITOCHONDRIAL"/>
    <property type="match status" value="1"/>
</dbReference>
<dbReference type="SMART" id="SM01219">
    <property type="entry name" value="Frataxin_Cyay"/>
    <property type="match status" value="1"/>
</dbReference>
<reference evidence="13" key="1">
    <citation type="submission" date="2019-11" db="EMBL/GenBank/DDBJ databases">
        <title>Leishmania tarentolae CDS.</title>
        <authorList>
            <person name="Goto Y."/>
            <person name="Yamagishi J."/>
        </authorList>
    </citation>
    <scope>NUCLEOTIDE SEQUENCE [LARGE SCALE GENOMIC DNA]</scope>
    <source>
        <strain evidence="13">Parrot Tar II</strain>
    </source>
</reference>
<keyword evidence="14" id="KW-1185">Reference proteome</keyword>
<evidence type="ECO:0000256" key="12">
    <source>
        <dbReference type="ARBA" id="ARBA00047990"/>
    </source>
</evidence>
<dbReference type="GO" id="GO:0005739">
    <property type="term" value="C:mitochondrion"/>
    <property type="evidence" value="ECO:0007669"/>
    <property type="project" value="UniProtKB-SubCell"/>
</dbReference>
<sequence length="191" mass="20736">MNCARLHQRIQPRAMALATIRYSAMVPSHALTSANMSLMTASAMVVARRPATTTTTGASDTATIPQVVHYSKLGMDGFTDIKFNTAADELLELIETKVDALDSAAVEDVSCNGGVLTLETAERGTFILNKQAPNVQLWLSSPISGPHHYDMITVTQDGQEKVSWKSDHDGHDLVKKLEKELTEVLGTDLIL</sequence>
<dbReference type="AlphaFoldDB" id="A0A640KHK5"/>
<dbReference type="Gene3D" id="3.30.920.10">
    <property type="entry name" value="Frataxin/CyaY"/>
    <property type="match status" value="1"/>
</dbReference>
<dbReference type="PANTHER" id="PTHR16821">
    <property type="entry name" value="FRATAXIN"/>
    <property type="match status" value="1"/>
</dbReference>
<accession>A0A640KHK5</accession>
<dbReference type="InterPro" id="IPR002908">
    <property type="entry name" value="Frataxin/CyaY"/>
</dbReference>
<evidence type="ECO:0000256" key="7">
    <source>
        <dbReference type="ARBA" id="ARBA00022946"/>
    </source>
</evidence>
<dbReference type="GO" id="GO:0051537">
    <property type="term" value="F:2 iron, 2 sulfur cluster binding"/>
    <property type="evidence" value="ECO:0007669"/>
    <property type="project" value="TreeGrafter"/>
</dbReference>
<dbReference type="GO" id="GO:0016226">
    <property type="term" value="P:iron-sulfur cluster assembly"/>
    <property type="evidence" value="ECO:0007669"/>
    <property type="project" value="InterPro"/>
</dbReference>
<dbReference type="FunFam" id="3.30.920.10:FF:000010">
    <property type="entry name" value="Frataxin-like protein"/>
    <property type="match status" value="1"/>
</dbReference>
<evidence type="ECO:0000256" key="10">
    <source>
        <dbReference type="ARBA" id="ARBA00023065"/>
    </source>
</evidence>
<dbReference type="InterPro" id="IPR020895">
    <property type="entry name" value="Frataxin_CS"/>
</dbReference>
<dbReference type="Proteomes" id="UP000419144">
    <property type="component" value="Unassembled WGS sequence"/>
</dbReference>
<evidence type="ECO:0000256" key="11">
    <source>
        <dbReference type="ARBA" id="ARBA00023128"/>
    </source>
</evidence>
<dbReference type="SUPFAM" id="SSF55387">
    <property type="entry name" value="Frataxin/Nqo15-like"/>
    <property type="match status" value="1"/>
</dbReference>
<evidence type="ECO:0000256" key="8">
    <source>
        <dbReference type="ARBA" id="ARBA00023002"/>
    </source>
</evidence>
<evidence type="ECO:0000256" key="5">
    <source>
        <dbReference type="ARBA" id="ARBA00022448"/>
    </source>
</evidence>
<dbReference type="GO" id="GO:0034986">
    <property type="term" value="F:iron chaperone activity"/>
    <property type="evidence" value="ECO:0007669"/>
    <property type="project" value="TreeGrafter"/>
</dbReference>
<dbReference type="Pfam" id="PF01491">
    <property type="entry name" value="Frataxin_Cyay"/>
    <property type="match status" value="1"/>
</dbReference>
<keyword evidence="5" id="KW-0813">Transport</keyword>
<dbReference type="EC" id="1.16.3.1" evidence="3"/>
<keyword evidence="10" id="KW-0406">Ion transport</keyword>